<evidence type="ECO:0000313" key="3">
    <source>
        <dbReference type="Proteomes" id="UP000643405"/>
    </source>
</evidence>
<name>A0A8J6TZB1_9HYPH</name>
<keyword evidence="3" id="KW-1185">Reference proteome</keyword>
<dbReference type="AlphaFoldDB" id="A0A8J6TZB1"/>
<sequence length="194" mass="20562">MLRNAILTLLALVIAVGGGAYLAWYTLEQQEGVGAVAMGQWVTFPDLGTAEADPYTKARAARRGALALGRTEGTVFIAQHDDSGAPLRRQCTYTIVGATPAARFWTLFAADGAFNPLRSENDRLSALHSLELLRQPDNTVAISLGAQAMPGNWLPISGQGPLNLVLTLYDSPGAGTIEENSLPMPIIRKAGCNA</sequence>
<dbReference type="InterPro" id="IPR037049">
    <property type="entry name" value="DUF1214_C_sf"/>
</dbReference>
<evidence type="ECO:0000313" key="2">
    <source>
        <dbReference type="EMBL" id="MBD0415914.1"/>
    </source>
</evidence>
<reference evidence="2" key="1">
    <citation type="submission" date="2020-09" db="EMBL/GenBank/DDBJ databases">
        <title>Genome seq and assembly of Tianweitania sp.</title>
        <authorList>
            <person name="Chhetri G."/>
        </authorList>
    </citation>
    <scope>NUCLEOTIDE SEQUENCE</scope>
    <source>
        <strain evidence="2">Rool2</strain>
    </source>
</reference>
<dbReference type="InterPro" id="IPR010621">
    <property type="entry name" value="DUF1214"/>
</dbReference>
<dbReference type="InterPro" id="IPR012038">
    <property type="entry name" value="UCP009471"/>
</dbReference>
<protein>
    <submittedName>
        <fullName evidence="2">DUF1214 domain-containing protein</fullName>
    </submittedName>
</protein>
<dbReference type="Proteomes" id="UP000643405">
    <property type="component" value="Unassembled WGS sequence"/>
</dbReference>
<feature type="domain" description="DUF1214" evidence="1">
    <location>
        <begin position="73"/>
        <end position="171"/>
    </location>
</feature>
<dbReference type="Gene3D" id="2.60.120.600">
    <property type="entry name" value="Domain of unknown function DUF1214, C-terminal domain"/>
    <property type="match status" value="1"/>
</dbReference>
<comment type="caution">
    <text evidence="2">The sequence shown here is derived from an EMBL/GenBank/DDBJ whole genome shotgun (WGS) entry which is preliminary data.</text>
</comment>
<organism evidence="2 3">
    <name type="scientific">Oryzicola mucosus</name>
    <dbReference type="NCBI Taxonomy" id="2767425"/>
    <lineage>
        <taxon>Bacteria</taxon>
        <taxon>Pseudomonadati</taxon>
        <taxon>Pseudomonadota</taxon>
        <taxon>Alphaproteobacteria</taxon>
        <taxon>Hyphomicrobiales</taxon>
        <taxon>Phyllobacteriaceae</taxon>
        <taxon>Oryzicola</taxon>
    </lineage>
</organism>
<dbReference type="SUPFAM" id="SSF160935">
    <property type="entry name" value="VPA0735-like"/>
    <property type="match status" value="1"/>
</dbReference>
<accession>A0A8J6TZB1</accession>
<gene>
    <name evidence="2" type="ORF">ICI42_14730</name>
</gene>
<dbReference type="EMBL" id="JACVVX010000004">
    <property type="protein sequence ID" value="MBD0415914.1"/>
    <property type="molecule type" value="Genomic_DNA"/>
</dbReference>
<dbReference type="PIRSF" id="PIRSF009471">
    <property type="entry name" value="UCP009471"/>
    <property type="match status" value="1"/>
</dbReference>
<dbReference type="RefSeq" id="WP_188165339.1">
    <property type="nucleotide sequence ID" value="NZ_JACVVX010000004.1"/>
</dbReference>
<proteinExistence type="predicted"/>
<dbReference type="Pfam" id="PF06742">
    <property type="entry name" value="DUF1214"/>
    <property type="match status" value="1"/>
</dbReference>
<evidence type="ECO:0000259" key="1">
    <source>
        <dbReference type="Pfam" id="PF06742"/>
    </source>
</evidence>